<evidence type="ECO:0000313" key="1">
    <source>
        <dbReference type="EMBL" id="KAH9375758.1"/>
    </source>
</evidence>
<proteinExistence type="predicted"/>
<organism evidence="1 2">
    <name type="scientific">Haemaphysalis longicornis</name>
    <name type="common">Bush tick</name>
    <dbReference type="NCBI Taxonomy" id="44386"/>
    <lineage>
        <taxon>Eukaryota</taxon>
        <taxon>Metazoa</taxon>
        <taxon>Ecdysozoa</taxon>
        <taxon>Arthropoda</taxon>
        <taxon>Chelicerata</taxon>
        <taxon>Arachnida</taxon>
        <taxon>Acari</taxon>
        <taxon>Parasitiformes</taxon>
        <taxon>Ixodida</taxon>
        <taxon>Ixodoidea</taxon>
        <taxon>Ixodidae</taxon>
        <taxon>Haemaphysalinae</taxon>
        <taxon>Haemaphysalis</taxon>
    </lineage>
</organism>
<dbReference type="AlphaFoldDB" id="A0A9J6GBK3"/>
<dbReference type="Proteomes" id="UP000821853">
    <property type="component" value="Chromosome 5"/>
</dbReference>
<protein>
    <submittedName>
        <fullName evidence="1">Uncharacterized protein</fullName>
    </submittedName>
</protein>
<sequence>MWPSSLQRLAHPFHSWVVKHHMVSTYVHIVGYWIVFLHSDLDISYTSEYGWLPFEGAMSYFGDAVVWCKCSDQGFSGNTGGKKQAGHAGGSRANGSHRSKLIAKMDPLHLDQGGDGSTGVDDHLLVFCAHVLYTADFLDGDDAGHTVNDVLGIAAR</sequence>
<name>A0A9J6GBK3_HAELO</name>
<dbReference type="EMBL" id="JABSTR010000007">
    <property type="protein sequence ID" value="KAH9375758.1"/>
    <property type="molecule type" value="Genomic_DNA"/>
</dbReference>
<reference evidence="1 2" key="1">
    <citation type="journal article" date="2020" name="Cell">
        <title>Large-Scale Comparative Analyses of Tick Genomes Elucidate Their Genetic Diversity and Vector Capacities.</title>
        <authorList>
            <consortium name="Tick Genome and Microbiome Consortium (TIGMIC)"/>
            <person name="Jia N."/>
            <person name="Wang J."/>
            <person name="Shi W."/>
            <person name="Du L."/>
            <person name="Sun Y."/>
            <person name="Zhan W."/>
            <person name="Jiang J.F."/>
            <person name="Wang Q."/>
            <person name="Zhang B."/>
            <person name="Ji P."/>
            <person name="Bell-Sakyi L."/>
            <person name="Cui X.M."/>
            <person name="Yuan T.T."/>
            <person name="Jiang B.G."/>
            <person name="Yang W.F."/>
            <person name="Lam T.T."/>
            <person name="Chang Q.C."/>
            <person name="Ding S.J."/>
            <person name="Wang X.J."/>
            <person name="Zhu J.G."/>
            <person name="Ruan X.D."/>
            <person name="Zhao L."/>
            <person name="Wei J.T."/>
            <person name="Ye R.Z."/>
            <person name="Que T.C."/>
            <person name="Du C.H."/>
            <person name="Zhou Y.H."/>
            <person name="Cheng J.X."/>
            <person name="Dai P.F."/>
            <person name="Guo W.B."/>
            <person name="Han X.H."/>
            <person name="Huang E.J."/>
            <person name="Li L.F."/>
            <person name="Wei W."/>
            <person name="Gao Y.C."/>
            <person name="Liu J.Z."/>
            <person name="Shao H.Z."/>
            <person name="Wang X."/>
            <person name="Wang C.C."/>
            <person name="Yang T.C."/>
            <person name="Huo Q.B."/>
            <person name="Li W."/>
            <person name="Chen H.Y."/>
            <person name="Chen S.E."/>
            <person name="Zhou L.G."/>
            <person name="Ni X.B."/>
            <person name="Tian J.H."/>
            <person name="Sheng Y."/>
            <person name="Liu T."/>
            <person name="Pan Y.S."/>
            <person name="Xia L.Y."/>
            <person name="Li J."/>
            <person name="Zhao F."/>
            <person name="Cao W.C."/>
        </authorList>
    </citation>
    <scope>NUCLEOTIDE SEQUENCE [LARGE SCALE GENOMIC DNA]</scope>
    <source>
        <strain evidence="1">HaeL-2018</strain>
    </source>
</reference>
<accession>A0A9J6GBK3</accession>
<gene>
    <name evidence="1" type="ORF">HPB48_014642</name>
</gene>
<evidence type="ECO:0000313" key="2">
    <source>
        <dbReference type="Proteomes" id="UP000821853"/>
    </source>
</evidence>
<dbReference type="VEuPathDB" id="VectorBase:HLOH_045748"/>
<keyword evidence="2" id="KW-1185">Reference proteome</keyword>
<comment type="caution">
    <text evidence="1">The sequence shown here is derived from an EMBL/GenBank/DDBJ whole genome shotgun (WGS) entry which is preliminary data.</text>
</comment>